<dbReference type="InterPro" id="IPR002048">
    <property type="entry name" value="EF_hand_dom"/>
</dbReference>
<reference evidence="2" key="1">
    <citation type="submission" date="2019-06" db="EMBL/GenBank/DDBJ databases">
        <authorList>
            <person name="Le Quere A."/>
            <person name="Colella S."/>
        </authorList>
    </citation>
    <scope>NUCLEOTIDE SEQUENCE</scope>
    <source>
        <strain evidence="2">EmedicaeMD41</strain>
    </source>
</reference>
<protein>
    <recommendedName>
        <fullName evidence="1">EF-hand domain-containing protein</fullName>
    </recommendedName>
</protein>
<dbReference type="PROSITE" id="PS50222">
    <property type="entry name" value="EF_HAND_2"/>
    <property type="match status" value="1"/>
</dbReference>
<dbReference type="EMBL" id="CABFNB010000033">
    <property type="protein sequence ID" value="VTZ59835.1"/>
    <property type="molecule type" value="Genomic_DNA"/>
</dbReference>
<dbReference type="Proteomes" id="UP000507954">
    <property type="component" value="Unassembled WGS sequence"/>
</dbReference>
<dbReference type="AlphaFoldDB" id="A0A508WQP2"/>
<gene>
    <name evidence="2" type="ORF">EMEDMD4_1280021</name>
</gene>
<dbReference type="GO" id="GO:0005509">
    <property type="term" value="F:calcium ion binding"/>
    <property type="evidence" value="ECO:0007669"/>
    <property type="project" value="InterPro"/>
</dbReference>
<feature type="domain" description="EF-hand" evidence="1">
    <location>
        <begin position="14"/>
        <end position="49"/>
    </location>
</feature>
<evidence type="ECO:0000313" key="2">
    <source>
        <dbReference type="EMBL" id="VTZ59835.1"/>
    </source>
</evidence>
<dbReference type="InterPro" id="IPR018247">
    <property type="entry name" value="EF_Hand_1_Ca_BS"/>
</dbReference>
<accession>A0A508WQP2</accession>
<evidence type="ECO:0000259" key="1">
    <source>
        <dbReference type="PROSITE" id="PS50222"/>
    </source>
</evidence>
<organism evidence="2">
    <name type="scientific">Sinorhizobium medicae</name>
    <dbReference type="NCBI Taxonomy" id="110321"/>
    <lineage>
        <taxon>Bacteria</taxon>
        <taxon>Pseudomonadati</taxon>
        <taxon>Pseudomonadota</taxon>
        <taxon>Alphaproteobacteria</taxon>
        <taxon>Hyphomicrobiales</taxon>
        <taxon>Rhizobiaceae</taxon>
        <taxon>Sinorhizobium/Ensifer group</taxon>
        <taxon>Sinorhizobium</taxon>
    </lineage>
</organism>
<sequence>MQSGMMAGMPMGTMRGQMMKIVFAIADADGDGALSFEEVTTIHKRIFDNVDADKNTKITPEEMRTFMRE</sequence>
<dbReference type="PROSITE" id="PS00018">
    <property type="entry name" value="EF_HAND_1"/>
    <property type="match status" value="1"/>
</dbReference>
<name>A0A508WQP2_9HYPH</name>
<proteinExistence type="predicted"/>
<dbReference type="Gene3D" id="1.10.238.10">
    <property type="entry name" value="EF-hand"/>
    <property type="match status" value="2"/>
</dbReference>
<dbReference type="SUPFAM" id="SSF47473">
    <property type="entry name" value="EF-hand"/>
    <property type="match status" value="1"/>
</dbReference>
<dbReference type="Pfam" id="PF13202">
    <property type="entry name" value="EF-hand_5"/>
    <property type="match status" value="2"/>
</dbReference>
<dbReference type="InterPro" id="IPR011992">
    <property type="entry name" value="EF-hand-dom_pair"/>
</dbReference>